<feature type="compositionally biased region" description="Acidic residues" evidence="6">
    <location>
        <begin position="465"/>
        <end position="474"/>
    </location>
</feature>
<dbReference type="InterPro" id="IPR017907">
    <property type="entry name" value="Znf_RING_CS"/>
</dbReference>
<keyword evidence="5" id="KW-0175">Coiled coil</keyword>
<dbReference type="Pfam" id="PF25600">
    <property type="entry name" value="TRIM_CC"/>
    <property type="match status" value="1"/>
</dbReference>
<comment type="caution">
    <text evidence="9">The sequence shown here is derived from an EMBL/GenBank/DDBJ whole genome shotgun (WGS) entry which is preliminary data.</text>
</comment>
<dbReference type="SMART" id="SM00336">
    <property type="entry name" value="BBOX"/>
    <property type="match status" value="1"/>
</dbReference>
<feature type="non-terminal residue" evidence="9">
    <location>
        <position position="1"/>
    </location>
</feature>
<dbReference type="PROSITE" id="PS00518">
    <property type="entry name" value="ZF_RING_1"/>
    <property type="match status" value="1"/>
</dbReference>
<dbReference type="GO" id="GO:0016874">
    <property type="term" value="F:ligase activity"/>
    <property type="evidence" value="ECO:0007669"/>
    <property type="project" value="UniProtKB-KW"/>
</dbReference>
<dbReference type="Gene3D" id="3.30.160.60">
    <property type="entry name" value="Classic Zinc Finger"/>
    <property type="match status" value="1"/>
</dbReference>
<dbReference type="Gene3D" id="3.30.40.10">
    <property type="entry name" value="Zinc/RING finger domain, C3HC4 (zinc finger)"/>
    <property type="match status" value="1"/>
</dbReference>
<dbReference type="InterPro" id="IPR000315">
    <property type="entry name" value="Znf_B-box"/>
</dbReference>
<name>A0A8X7WYD0_POLSE</name>
<dbReference type="InterPro" id="IPR013083">
    <property type="entry name" value="Znf_RING/FYVE/PHD"/>
</dbReference>
<keyword evidence="1" id="KW-0479">Metal-binding</keyword>
<dbReference type="InterPro" id="IPR027370">
    <property type="entry name" value="Znf-RING_euk"/>
</dbReference>
<organism evidence="9 10">
    <name type="scientific">Polypterus senegalus</name>
    <name type="common">Senegal bichir</name>
    <dbReference type="NCBI Taxonomy" id="55291"/>
    <lineage>
        <taxon>Eukaryota</taxon>
        <taxon>Metazoa</taxon>
        <taxon>Chordata</taxon>
        <taxon>Craniata</taxon>
        <taxon>Vertebrata</taxon>
        <taxon>Euteleostomi</taxon>
        <taxon>Actinopterygii</taxon>
        <taxon>Polypteriformes</taxon>
        <taxon>Polypteridae</taxon>
        <taxon>Polypterus</taxon>
    </lineage>
</organism>
<dbReference type="SUPFAM" id="SSF57845">
    <property type="entry name" value="B-box zinc-binding domain"/>
    <property type="match status" value="1"/>
</dbReference>
<protein>
    <submittedName>
        <fullName evidence="9">TRI25 ligase</fullName>
    </submittedName>
</protein>
<dbReference type="PANTHER" id="PTHR25465:SF5">
    <property type="entry name" value="E3 UBIQUITIN_ISG15 LIGASE TRIM25-RELATED"/>
    <property type="match status" value="1"/>
</dbReference>
<feature type="non-terminal residue" evidence="9">
    <location>
        <position position="483"/>
    </location>
</feature>
<keyword evidence="3" id="KW-0862">Zinc</keyword>
<evidence type="ECO:0000256" key="5">
    <source>
        <dbReference type="SAM" id="Coils"/>
    </source>
</evidence>
<evidence type="ECO:0000256" key="4">
    <source>
        <dbReference type="PROSITE-ProRule" id="PRU00024"/>
    </source>
</evidence>
<evidence type="ECO:0000259" key="7">
    <source>
        <dbReference type="PROSITE" id="PS50089"/>
    </source>
</evidence>
<accession>A0A8X7WYD0</accession>
<evidence type="ECO:0000256" key="2">
    <source>
        <dbReference type="ARBA" id="ARBA00022771"/>
    </source>
</evidence>
<evidence type="ECO:0000256" key="1">
    <source>
        <dbReference type="ARBA" id="ARBA00022723"/>
    </source>
</evidence>
<dbReference type="Pfam" id="PF13445">
    <property type="entry name" value="zf-RING_UBOX"/>
    <property type="match status" value="1"/>
</dbReference>
<evidence type="ECO:0000313" key="9">
    <source>
        <dbReference type="EMBL" id="KAG2457262.1"/>
    </source>
</evidence>
<dbReference type="SMART" id="SM00184">
    <property type="entry name" value="RING"/>
    <property type="match status" value="1"/>
</dbReference>
<dbReference type="PROSITE" id="PS50119">
    <property type="entry name" value="ZF_BBOX"/>
    <property type="match status" value="1"/>
</dbReference>
<evidence type="ECO:0000256" key="6">
    <source>
        <dbReference type="SAM" id="MobiDB-lite"/>
    </source>
</evidence>
<evidence type="ECO:0000259" key="8">
    <source>
        <dbReference type="PROSITE" id="PS50119"/>
    </source>
</evidence>
<keyword evidence="9" id="KW-0436">Ligase</keyword>
<dbReference type="InterPro" id="IPR058030">
    <property type="entry name" value="TRIM8/14/16/25/29/45/65_CC"/>
</dbReference>
<keyword evidence="10" id="KW-1185">Reference proteome</keyword>
<dbReference type="Proteomes" id="UP000886611">
    <property type="component" value="Unassembled WGS sequence"/>
</dbReference>
<dbReference type="PROSITE" id="PS50089">
    <property type="entry name" value="ZF_RING_2"/>
    <property type="match status" value="1"/>
</dbReference>
<proteinExistence type="predicted"/>
<dbReference type="EMBL" id="JAATIS010008602">
    <property type="protein sequence ID" value="KAG2457262.1"/>
    <property type="molecule type" value="Genomic_DNA"/>
</dbReference>
<evidence type="ECO:0000313" key="10">
    <source>
        <dbReference type="Proteomes" id="UP000886611"/>
    </source>
</evidence>
<feature type="domain" description="RING-type" evidence="7">
    <location>
        <begin position="25"/>
        <end position="65"/>
    </location>
</feature>
<dbReference type="Gene3D" id="4.10.830.40">
    <property type="match status" value="1"/>
</dbReference>
<feature type="coiled-coil region" evidence="5">
    <location>
        <begin position="211"/>
        <end position="306"/>
    </location>
</feature>
<evidence type="ECO:0000256" key="3">
    <source>
        <dbReference type="ARBA" id="ARBA00022833"/>
    </source>
</evidence>
<dbReference type="CDD" id="cd19769">
    <property type="entry name" value="Bbox2_TRIM16-like"/>
    <property type="match status" value="1"/>
</dbReference>
<dbReference type="PANTHER" id="PTHR25465">
    <property type="entry name" value="B-BOX DOMAIN CONTAINING"/>
    <property type="match status" value="1"/>
</dbReference>
<sequence length="483" mass="55739">SLYLFLLRLTMAEAQMFVSEDEFTCSICLDTLTDPVSLHCGHSYCLKCLKDCWDQKEECSCPQCRETFTTRPTLQRNTLLNEVIKKLKKTEISPPSPSQNYAGPGDVECDFCTGKKFRAVNSCLMCMASFCQTHLQPHYEGLAWKHHKLIDPDGNLQEKLCAKHQKSLEIFCKTDDLCICMMCVVTGHKSHEMVELEMEREVKEKQLGATLSDIKRKLEEREEKLKEIRRAMEQMTISVEKEVEEHEKSFNDLIHCIEENHRRLIEKIREQEKKEMEKAEEVVKHLEEEIEELKRKDSELKELSETKDNILFLQDARLPISHDVIFLSWSAVNAVSVKWKHLGERRAAQVQSDKTLKTCEHRVLKHIKVIHPQTYSSRCVLPADGDSLSFTVTADFSSEHLRTELSCLKKNLEKINRWDVMTWTPSDHSQEILPGPLIVISRLEPMEEDLASSGPYDVTSGLEPLVEDPYEPDPFDLTSCLPL</sequence>
<dbReference type="AlphaFoldDB" id="A0A8X7WYD0"/>
<reference evidence="9 10" key="1">
    <citation type="journal article" date="2021" name="Cell">
        <title>Tracing the genetic footprints of vertebrate landing in non-teleost ray-finned fishes.</title>
        <authorList>
            <person name="Bi X."/>
            <person name="Wang K."/>
            <person name="Yang L."/>
            <person name="Pan H."/>
            <person name="Jiang H."/>
            <person name="Wei Q."/>
            <person name="Fang M."/>
            <person name="Yu H."/>
            <person name="Zhu C."/>
            <person name="Cai Y."/>
            <person name="He Y."/>
            <person name="Gan X."/>
            <person name="Zeng H."/>
            <person name="Yu D."/>
            <person name="Zhu Y."/>
            <person name="Jiang H."/>
            <person name="Qiu Q."/>
            <person name="Yang H."/>
            <person name="Zhang Y.E."/>
            <person name="Wang W."/>
            <person name="Zhu M."/>
            <person name="He S."/>
            <person name="Zhang G."/>
        </authorList>
    </citation>
    <scope>NUCLEOTIDE SEQUENCE [LARGE SCALE GENOMIC DNA]</scope>
    <source>
        <strain evidence="9">Bchr_013</strain>
    </source>
</reference>
<dbReference type="SUPFAM" id="SSF57850">
    <property type="entry name" value="RING/U-box"/>
    <property type="match status" value="1"/>
</dbReference>
<keyword evidence="2 4" id="KW-0863">Zinc-finger</keyword>
<dbReference type="InterPro" id="IPR051051">
    <property type="entry name" value="E3_ubiq-ligase_TRIM/RNF"/>
</dbReference>
<dbReference type="InterPro" id="IPR001841">
    <property type="entry name" value="Znf_RING"/>
</dbReference>
<dbReference type="Pfam" id="PF00643">
    <property type="entry name" value="zf-B_box"/>
    <property type="match status" value="1"/>
</dbReference>
<feature type="domain" description="B box-type" evidence="8">
    <location>
        <begin position="156"/>
        <end position="196"/>
    </location>
</feature>
<feature type="region of interest" description="Disordered" evidence="6">
    <location>
        <begin position="450"/>
        <end position="475"/>
    </location>
</feature>
<gene>
    <name evidence="9" type="primary">Trim25_6</name>
    <name evidence="9" type="ORF">GTO96_0012537</name>
</gene>
<dbReference type="GO" id="GO:0008270">
    <property type="term" value="F:zinc ion binding"/>
    <property type="evidence" value="ECO:0007669"/>
    <property type="project" value="UniProtKB-KW"/>
</dbReference>